<protein>
    <submittedName>
        <fullName evidence="2">Uncharacterized protein YjiS (DUF1127 family)</fullName>
    </submittedName>
</protein>
<dbReference type="AlphaFoldDB" id="A0A841GI33"/>
<keyword evidence="3" id="KW-1185">Reference proteome</keyword>
<evidence type="ECO:0000259" key="1">
    <source>
        <dbReference type="Pfam" id="PF06568"/>
    </source>
</evidence>
<accession>A0A841GI33</accession>
<organism evidence="2 3">
    <name type="scientific">Tolumonas osonensis</name>
    <dbReference type="NCBI Taxonomy" id="675874"/>
    <lineage>
        <taxon>Bacteria</taxon>
        <taxon>Pseudomonadati</taxon>
        <taxon>Pseudomonadota</taxon>
        <taxon>Gammaproteobacteria</taxon>
        <taxon>Aeromonadales</taxon>
        <taxon>Aeromonadaceae</taxon>
        <taxon>Tolumonas</taxon>
    </lineage>
</organism>
<dbReference type="InterPro" id="IPR009506">
    <property type="entry name" value="YjiS-like"/>
</dbReference>
<sequence>MTKHSLVHAKIPQYAQRPDRGQSTFAHLKHMLLLWKQNWQTRRQLAQLSAEDLRDVGLTESQRQEELNKSFWEP</sequence>
<dbReference type="EMBL" id="JACHGR010000001">
    <property type="protein sequence ID" value="MBB6054540.1"/>
    <property type="molecule type" value="Genomic_DNA"/>
</dbReference>
<evidence type="ECO:0000313" key="3">
    <source>
        <dbReference type="Proteomes" id="UP000585721"/>
    </source>
</evidence>
<name>A0A841GI33_9GAMM</name>
<dbReference type="Proteomes" id="UP000585721">
    <property type="component" value="Unassembled WGS sequence"/>
</dbReference>
<dbReference type="Pfam" id="PF06568">
    <property type="entry name" value="YjiS-like"/>
    <property type="match status" value="1"/>
</dbReference>
<dbReference type="RefSeq" id="WP_188025333.1">
    <property type="nucleotide sequence ID" value="NZ_JACHGR010000001.1"/>
</dbReference>
<evidence type="ECO:0000313" key="2">
    <source>
        <dbReference type="EMBL" id="MBB6054540.1"/>
    </source>
</evidence>
<proteinExistence type="predicted"/>
<feature type="domain" description="YjiS-like" evidence="1">
    <location>
        <begin position="34"/>
        <end position="63"/>
    </location>
</feature>
<reference evidence="2 3" key="1">
    <citation type="submission" date="2020-08" db="EMBL/GenBank/DDBJ databases">
        <title>Genomic Encyclopedia of Type Strains, Phase IV (KMG-IV): sequencing the most valuable type-strain genomes for metagenomic binning, comparative biology and taxonomic classification.</title>
        <authorList>
            <person name="Goeker M."/>
        </authorList>
    </citation>
    <scope>NUCLEOTIDE SEQUENCE [LARGE SCALE GENOMIC DNA]</scope>
    <source>
        <strain evidence="2 3">DSM 22975</strain>
    </source>
</reference>
<gene>
    <name evidence="2" type="ORF">HNR75_000405</name>
</gene>
<comment type="caution">
    <text evidence="2">The sequence shown here is derived from an EMBL/GenBank/DDBJ whole genome shotgun (WGS) entry which is preliminary data.</text>
</comment>